<evidence type="ECO:0000313" key="2">
    <source>
        <dbReference type="EMBL" id="BCK57829.1"/>
    </source>
</evidence>
<keyword evidence="1" id="KW-0812">Transmembrane</keyword>
<evidence type="ECO:0000313" key="3">
    <source>
        <dbReference type="Proteomes" id="UP000516173"/>
    </source>
</evidence>
<dbReference type="Proteomes" id="UP000516173">
    <property type="component" value="Chromosome"/>
</dbReference>
<feature type="transmembrane region" description="Helical" evidence="1">
    <location>
        <begin position="20"/>
        <end position="41"/>
    </location>
</feature>
<keyword evidence="3" id="KW-1185">Reference proteome</keyword>
<sequence>MGREQWETPEEQAIRRKNRLRLAVVGPIAILIVAIAVIAYVRNPEDTDSATHAAPVFVGGWQGAADNGRETFDVALTINGEGAEQAATSSHTNRATGARCDRVERVVSASETELTLAAKSVTGTGCDKDAQSTIQLHTDGSIAYRTGAVGTTINGVLHKV</sequence>
<dbReference type="KEGG" id="nwl:NWFMUON74_56010"/>
<organism evidence="2 3">
    <name type="scientific">Nocardia wallacei</name>
    <dbReference type="NCBI Taxonomy" id="480035"/>
    <lineage>
        <taxon>Bacteria</taxon>
        <taxon>Bacillati</taxon>
        <taxon>Actinomycetota</taxon>
        <taxon>Actinomycetes</taxon>
        <taxon>Mycobacteriales</taxon>
        <taxon>Nocardiaceae</taxon>
        <taxon>Nocardia</taxon>
    </lineage>
</organism>
<accession>A0A7G1KV31</accession>
<name>A0A7G1KV31_9NOCA</name>
<proteinExistence type="predicted"/>
<protein>
    <submittedName>
        <fullName evidence="2">Uncharacterized protein</fullName>
    </submittedName>
</protein>
<dbReference type="EMBL" id="AP023396">
    <property type="protein sequence ID" value="BCK57829.1"/>
    <property type="molecule type" value="Genomic_DNA"/>
</dbReference>
<evidence type="ECO:0000256" key="1">
    <source>
        <dbReference type="SAM" id="Phobius"/>
    </source>
</evidence>
<dbReference type="GeneID" id="80350037"/>
<gene>
    <name evidence="2" type="ORF">NWFMUON74_56010</name>
</gene>
<dbReference type="RefSeq" id="WP_187684680.1">
    <property type="nucleotide sequence ID" value="NZ_AP023396.1"/>
</dbReference>
<keyword evidence="1" id="KW-1133">Transmembrane helix</keyword>
<dbReference type="AlphaFoldDB" id="A0A7G1KV31"/>
<reference evidence="2 3" key="1">
    <citation type="submission" date="2020-08" db="EMBL/GenBank/DDBJ databases">
        <title>Genome Sequencing of Nocardia wallacei strain FMUON74 and assembly.</title>
        <authorList>
            <person name="Toyokawa M."/>
            <person name="Uesaka K."/>
        </authorList>
    </citation>
    <scope>NUCLEOTIDE SEQUENCE [LARGE SCALE GENOMIC DNA]</scope>
    <source>
        <strain evidence="2 3">FMUON74</strain>
    </source>
</reference>
<keyword evidence="1" id="KW-0472">Membrane</keyword>